<organism evidence="1 2">
    <name type="scientific">Lasiosphaeria ovina</name>
    <dbReference type="NCBI Taxonomy" id="92902"/>
    <lineage>
        <taxon>Eukaryota</taxon>
        <taxon>Fungi</taxon>
        <taxon>Dikarya</taxon>
        <taxon>Ascomycota</taxon>
        <taxon>Pezizomycotina</taxon>
        <taxon>Sordariomycetes</taxon>
        <taxon>Sordariomycetidae</taxon>
        <taxon>Sordariales</taxon>
        <taxon>Lasiosphaeriaceae</taxon>
        <taxon>Lasiosphaeria</taxon>
    </lineage>
</organism>
<gene>
    <name evidence="1" type="ORF">B0T24DRAFT_670266</name>
</gene>
<dbReference type="EMBL" id="JAULSN010000008">
    <property type="protein sequence ID" value="KAK3366150.1"/>
    <property type="molecule type" value="Genomic_DNA"/>
</dbReference>
<dbReference type="Proteomes" id="UP001287356">
    <property type="component" value="Unassembled WGS sequence"/>
</dbReference>
<keyword evidence="2" id="KW-1185">Reference proteome</keyword>
<protein>
    <submittedName>
        <fullName evidence="1">Uncharacterized protein</fullName>
    </submittedName>
</protein>
<proteinExistence type="predicted"/>
<comment type="caution">
    <text evidence="1">The sequence shown here is derived from an EMBL/GenBank/DDBJ whole genome shotgun (WGS) entry which is preliminary data.</text>
</comment>
<reference evidence="1" key="2">
    <citation type="submission" date="2023-06" db="EMBL/GenBank/DDBJ databases">
        <authorList>
            <consortium name="Lawrence Berkeley National Laboratory"/>
            <person name="Haridas S."/>
            <person name="Hensen N."/>
            <person name="Bonometti L."/>
            <person name="Westerberg I."/>
            <person name="Brannstrom I.O."/>
            <person name="Guillou S."/>
            <person name="Cros-Aarteil S."/>
            <person name="Calhoun S."/>
            <person name="Kuo A."/>
            <person name="Mondo S."/>
            <person name="Pangilinan J."/>
            <person name="Riley R."/>
            <person name="Labutti K."/>
            <person name="Andreopoulos B."/>
            <person name="Lipzen A."/>
            <person name="Chen C."/>
            <person name="Yanf M."/>
            <person name="Daum C."/>
            <person name="Ng V."/>
            <person name="Clum A."/>
            <person name="Steindorff A."/>
            <person name="Ohm R."/>
            <person name="Martin F."/>
            <person name="Silar P."/>
            <person name="Natvig D."/>
            <person name="Lalanne C."/>
            <person name="Gautier V."/>
            <person name="Ament-Velasquez S.L."/>
            <person name="Kruys A."/>
            <person name="Hutchinson M.I."/>
            <person name="Powell A.J."/>
            <person name="Barry K."/>
            <person name="Miller A.N."/>
            <person name="Grigoriev I.V."/>
            <person name="Debuchy R."/>
            <person name="Gladieux P."/>
            <person name="Thoren M.H."/>
            <person name="Johannesson H."/>
        </authorList>
    </citation>
    <scope>NUCLEOTIDE SEQUENCE</scope>
    <source>
        <strain evidence="1">CBS 958.72</strain>
    </source>
</reference>
<dbReference type="AlphaFoldDB" id="A0AAE0N0W2"/>
<evidence type="ECO:0000313" key="2">
    <source>
        <dbReference type="Proteomes" id="UP001287356"/>
    </source>
</evidence>
<accession>A0AAE0N0W2</accession>
<name>A0AAE0N0W2_9PEZI</name>
<sequence>MEGDYYISSRAVAFNKLNVKECYAIVTTNVAAILCDPIPRVDRIIYFSLTWSVTAETYTRRCVSNALGPGSDGDSRHAITFVTQQVTQHDAEIYLHLENALDVPMAEYAVDMDMAMACKRQVDEAVRRDPSLRDPGTGT</sequence>
<evidence type="ECO:0000313" key="1">
    <source>
        <dbReference type="EMBL" id="KAK3366150.1"/>
    </source>
</evidence>
<reference evidence="1" key="1">
    <citation type="journal article" date="2023" name="Mol. Phylogenet. Evol.">
        <title>Genome-scale phylogeny and comparative genomics of the fungal order Sordariales.</title>
        <authorList>
            <person name="Hensen N."/>
            <person name="Bonometti L."/>
            <person name="Westerberg I."/>
            <person name="Brannstrom I.O."/>
            <person name="Guillou S."/>
            <person name="Cros-Aarteil S."/>
            <person name="Calhoun S."/>
            <person name="Haridas S."/>
            <person name="Kuo A."/>
            <person name="Mondo S."/>
            <person name="Pangilinan J."/>
            <person name="Riley R."/>
            <person name="LaButti K."/>
            <person name="Andreopoulos B."/>
            <person name="Lipzen A."/>
            <person name="Chen C."/>
            <person name="Yan M."/>
            <person name="Daum C."/>
            <person name="Ng V."/>
            <person name="Clum A."/>
            <person name="Steindorff A."/>
            <person name="Ohm R.A."/>
            <person name="Martin F."/>
            <person name="Silar P."/>
            <person name="Natvig D.O."/>
            <person name="Lalanne C."/>
            <person name="Gautier V."/>
            <person name="Ament-Velasquez S.L."/>
            <person name="Kruys A."/>
            <person name="Hutchinson M.I."/>
            <person name="Powell A.J."/>
            <person name="Barry K."/>
            <person name="Miller A.N."/>
            <person name="Grigoriev I.V."/>
            <person name="Debuchy R."/>
            <person name="Gladieux P."/>
            <person name="Hiltunen Thoren M."/>
            <person name="Johannesson H."/>
        </authorList>
    </citation>
    <scope>NUCLEOTIDE SEQUENCE</scope>
    <source>
        <strain evidence="1">CBS 958.72</strain>
    </source>
</reference>